<protein>
    <submittedName>
        <fullName evidence="1">Uncharacterized protein</fullName>
    </submittedName>
</protein>
<keyword evidence="2" id="KW-1185">Reference proteome</keyword>
<evidence type="ECO:0000313" key="1">
    <source>
        <dbReference type="EMBL" id="KAJ9052033.1"/>
    </source>
</evidence>
<reference evidence="1" key="1">
    <citation type="submission" date="2022-04" db="EMBL/GenBank/DDBJ databases">
        <title>Genome of the entomopathogenic fungus Entomophthora muscae.</title>
        <authorList>
            <person name="Elya C."/>
            <person name="Lovett B.R."/>
            <person name="Lee E."/>
            <person name="Macias A.M."/>
            <person name="Hajek A.E."/>
            <person name="De Bivort B.L."/>
            <person name="Kasson M.T."/>
            <person name="De Fine Licht H.H."/>
            <person name="Stajich J.E."/>
        </authorList>
    </citation>
    <scope>NUCLEOTIDE SEQUENCE</scope>
    <source>
        <strain evidence="1">Berkeley</strain>
    </source>
</reference>
<proteinExistence type="predicted"/>
<sequence>MLGGINSAKFWSLLGAHIVVELPIGPEVPPPVSSTASTHYCVAIKFPNLPANVSYNTQGALSEPPLDVYNNMDQSDGSIKLRALSPN</sequence>
<gene>
    <name evidence="1" type="ORF">DSO57_1038259</name>
</gene>
<dbReference type="Proteomes" id="UP001165960">
    <property type="component" value="Unassembled WGS sequence"/>
</dbReference>
<evidence type="ECO:0000313" key="2">
    <source>
        <dbReference type="Proteomes" id="UP001165960"/>
    </source>
</evidence>
<organism evidence="1 2">
    <name type="scientific">Entomophthora muscae</name>
    <dbReference type="NCBI Taxonomy" id="34485"/>
    <lineage>
        <taxon>Eukaryota</taxon>
        <taxon>Fungi</taxon>
        <taxon>Fungi incertae sedis</taxon>
        <taxon>Zoopagomycota</taxon>
        <taxon>Entomophthoromycotina</taxon>
        <taxon>Entomophthoromycetes</taxon>
        <taxon>Entomophthorales</taxon>
        <taxon>Entomophthoraceae</taxon>
        <taxon>Entomophthora</taxon>
    </lineage>
</organism>
<name>A0ACC2RPP9_9FUNG</name>
<accession>A0ACC2RPP9</accession>
<comment type="caution">
    <text evidence="1">The sequence shown here is derived from an EMBL/GenBank/DDBJ whole genome shotgun (WGS) entry which is preliminary data.</text>
</comment>
<dbReference type="EMBL" id="QTSX02006858">
    <property type="protein sequence ID" value="KAJ9052033.1"/>
    <property type="molecule type" value="Genomic_DNA"/>
</dbReference>